<dbReference type="EMBL" id="SMOG01000048">
    <property type="protein sequence ID" value="TDF72432.1"/>
    <property type="molecule type" value="Genomic_DNA"/>
</dbReference>
<protein>
    <submittedName>
        <fullName evidence="1">Potassium transporter Trk</fullName>
    </submittedName>
</protein>
<feature type="non-terminal residue" evidence="1">
    <location>
        <position position="117"/>
    </location>
</feature>
<keyword evidence="2" id="KW-1185">Reference proteome</keyword>
<accession>A0AC61QHK7</accession>
<gene>
    <name evidence="1" type="ORF">E0946_07115</name>
</gene>
<organism evidence="1 2">
    <name type="scientific">Candidatus Syntrophosphaera thermopropionivorans</name>
    <dbReference type="NCBI Taxonomy" id="2593015"/>
    <lineage>
        <taxon>Bacteria</taxon>
        <taxon>Pseudomonadati</taxon>
        <taxon>Candidatus Cloacimonadota</taxon>
        <taxon>Candidatus Cloacimonadia</taxon>
        <taxon>Candidatus Cloacimonadales</taxon>
        <taxon>Candidatus Cloacimonadaceae</taxon>
        <taxon>Candidatus Syntrophosphaera</taxon>
    </lineage>
</organism>
<name>A0AC61QHK7_9BACT</name>
<reference evidence="1" key="1">
    <citation type="submission" date="2019-03" db="EMBL/GenBank/DDBJ databases">
        <title>Candidatus Syntrophosphaera thermopropionivorans: a novel player in syntrophic propionate oxidation during anaerobic digestion.</title>
        <authorList>
            <person name="Dyksma S."/>
        </authorList>
    </citation>
    <scope>NUCLEOTIDE SEQUENCE</scope>
    <source>
        <strain evidence="1">W5</strain>
    </source>
</reference>
<sequence length="117" mass="13571">MNKILQQVQKAIEILAYLVALWSLMVLFLEPVISYYANFVKVENFTAWANLLLLALAIINRLLLKEGKGISGAIIFDIIMLVVGLFILVYTAKFVIFLLLIRQTYYFLQFILFRFSE</sequence>
<proteinExistence type="predicted"/>
<dbReference type="Proteomes" id="UP000294588">
    <property type="component" value="Unassembled WGS sequence"/>
</dbReference>
<evidence type="ECO:0000313" key="2">
    <source>
        <dbReference type="Proteomes" id="UP000294588"/>
    </source>
</evidence>
<comment type="caution">
    <text evidence="1">The sequence shown here is derived from an EMBL/GenBank/DDBJ whole genome shotgun (WGS) entry which is preliminary data.</text>
</comment>
<evidence type="ECO:0000313" key="1">
    <source>
        <dbReference type="EMBL" id="TDF72432.1"/>
    </source>
</evidence>